<dbReference type="InterPro" id="IPR050319">
    <property type="entry name" value="ABC_transp_ATP-bind"/>
</dbReference>
<protein>
    <submittedName>
        <fullName evidence="6">ABC transporter ATP-binding protein</fullName>
    </submittedName>
</protein>
<keyword evidence="3" id="KW-0547">Nucleotide-binding</keyword>
<feature type="domain" description="ABC transporter" evidence="5">
    <location>
        <begin position="6"/>
        <end position="256"/>
    </location>
</feature>
<keyword evidence="2" id="KW-0813">Transport</keyword>
<accession>A0ABV8WTZ6</accession>
<proteinExistence type="inferred from homology"/>
<dbReference type="InterPro" id="IPR003439">
    <property type="entry name" value="ABC_transporter-like_ATP-bd"/>
</dbReference>
<evidence type="ECO:0000256" key="4">
    <source>
        <dbReference type="ARBA" id="ARBA00022840"/>
    </source>
</evidence>
<gene>
    <name evidence="6" type="ORF">ACFOY7_05580</name>
</gene>
<evidence type="ECO:0000259" key="5">
    <source>
        <dbReference type="PROSITE" id="PS50893"/>
    </source>
</evidence>
<dbReference type="EMBL" id="JBHSDT010000004">
    <property type="protein sequence ID" value="MFC4402538.1"/>
    <property type="molecule type" value="Genomic_DNA"/>
</dbReference>
<evidence type="ECO:0000313" key="6">
    <source>
        <dbReference type="EMBL" id="MFC4402538.1"/>
    </source>
</evidence>
<dbReference type="InterPro" id="IPR013563">
    <property type="entry name" value="Oligopep_ABC_C"/>
</dbReference>
<evidence type="ECO:0000256" key="1">
    <source>
        <dbReference type="ARBA" id="ARBA00005417"/>
    </source>
</evidence>
<dbReference type="PROSITE" id="PS00211">
    <property type="entry name" value="ABC_TRANSPORTER_1"/>
    <property type="match status" value="1"/>
</dbReference>
<sequence length="329" mass="37116">MSAPLIELDDVHKHYKQNRKSIFYHPPVVKAMNGVSFTLKRGESFGLVGESGSGKSTTGQVILQLLKQTSGSIKYKGKDVTTFTKKQLKEWRKNVQIVFQDPYSSLNPKKTIEWILHEPLTIHNIGDKAFRDKRILETIEDVGLDASFLDRYPHQLSGGQRQRVAIASALILEPEFIVIDEGVSALDVSVQAQILNLLNKLKDKYTLTYLFISHDLNVVQYFCDRIAIMYLGEIVEMGKTEHIGAKPKHPYAEALFSAIPHMESVQGHVPLKGDIPDPSNPPHGCPFHTRCVKATDICAEVRPQPVQWNESYQVKCHLYKQAEKVKVTS</sequence>
<dbReference type="SMART" id="SM00382">
    <property type="entry name" value="AAA"/>
    <property type="match status" value="1"/>
</dbReference>
<dbReference type="Pfam" id="PF00005">
    <property type="entry name" value="ABC_tran"/>
    <property type="match status" value="1"/>
</dbReference>
<reference evidence="7" key="1">
    <citation type="journal article" date="2019" name="Int. J. Syst. Evol. Microbiol.">
        <title>The Global Catalogue of Microorganisms (GCM) 10K type strain sequencing project: providing services to taxonomists for standard genome sequencing and annotation.</title>
        <authorList>
            <consortium name="The Broad Institute Genomics Platform"/>
            <consortium name="The Broad Institute Genome Sequencing Center for Infectious Disease"/>
            <person name="Wu L."/>
            <person name="Ma J."/>
        </authorList>
    </citation>
    <scope>NUCLEOTIDE SEQUENCE [LARGE SCALE GENOMIC DNA]</scope>
    <source>
        <strain evidence="7">CCUG 37865</strain>
    </source>
</reference>
<dbReference type="Pfam" id="PF08352">
    <property type="entry name" value="oligo_HPY"/>
    <property type="match status" value="1"/>
</dbReference>
<dbReference type="CDD" id="cd03257">
    <property type="entry name" value="ABC_NikE_OppD_transporters"/>
    <property type="match status" value="1"/>
</dbReference>
<keyword evidence="4 6" id="KW-0067">ATP-binding</keyword>
<dbReference type="InterPro" id="IPR027417">
    <property type="entry name" value="P-loop_NTPase"/>
</dbReference>
<evidence type="ECO:0000313" key="7">
    <source>
        <dbReference type="Proteomes" id="UP001595882"/>
    </source>
</evidence>
<dbReference type="GO" id="GO:0005524">
    <property type="term" value="F:ATP binding"/>
    <property type="evidence" value="ECO:0007669"/>
    <property type="project" value="UniProtKB-KW"/>
</dbReference>
<comment type="similarity">
    <text evidence="1">Belongs to the ABC transporter superfamily.</text>
</comment>
<dbReference type="SUPFAM" id="SSF52540">
    <property type="entry name" value="P-loop containing nucleoside triphosphate hydrolases"/>
    <property type="match status" value="1"/>
</dbReference>
<keyword evidence="7" id="KW-1185">Reference proteome</keyword>
<organism evidence="6 7">
    <name type="scientific">Gracilibacillus xinjiangensis</name>
    <dbReference type="NCBI Taxonomy" id="1193282"/>
    <lineage>
        <taxon>Bacteria</taxon>
        <taxon>Bacillati</taxon>
        <taxon>Bacillota</taxon>
        <taxon>Bacilli</taxon>
        <taxon>Bacillales</taxon>
        <taxon>Bacillaceae</taxon>
        <taxon>Gracilibacillus</taxon>
    </lineage>
</organism>
<dbReference type="PANTHER" id="PTHR43776:SF8">
    <property type="entry name" value="ABC TRANSPORTER, ATP-BINDING PROTEIN"/>
    <property type="match status" value="1"/>
</dbReference>
<name>A0ABV8WTZ6_9BACI</name>
<comment type="caution">
    <text evidence="6">The sequence shown here is derived from an EMBL/GenBank/DDBJ whole genome shotgun (WGS) entry which is preliminary data.</text>
</comment>
<dbReference type="PROSITE" id="PS50893">
    <property type="entry name" value="ABC_TRANSPORTER_2"/>
    <property type="match status" value="1"/>
</dbReference>
<dbReference type="NCBIfam" id="TIGR01727">
    <property type="entry name" value="oligo_HPY"/>
    <property type="match status" value="1"/>
</dbReference>
<dbReference type="PANTHER" id="PTHR43776">
    <property type="entry name" value="TRANSPORT ATP-BINDING PROTEIN"/>
    <property type="match status" value="1"/>
</dbReference>
<dbReference type="Gene3D" id="3.40.50.300">
    <property type="entry name" value="P-loop containing nucleotide triphosphate hydrolases"/>
    <property type="match status" value="1"/>
</dbReference>
<dbReference type="InterPro" id="IPR003593">
    <property type="entry name" value="AAA+_ATPase"/>
</dbReference>
<dbReference type="RefSeq" id="WP_390250225.1">
    <property type="nucleotide sequence ID" value="NZ_JBHSDT010000004.1"/>
</dbReference>
<dbReference type="Proteomes" id="UP001595882">
    <property type="component" value="Unassembled WGS sequence"/>
</dbReference>
<evidence type="ECO:0000256" key="3">
    <source>
        <dbReference type="ARBA" id="ARBA00022741"/>
    </source>
</evidence>
<evidence type="ECO:0000256" key="2">
    <source>
        <dbReference type="ARBA" id="ARBA00022448"/>
    </source>
</evidence>
<dbReference type="InterPro" id="IPR017871">
    <property type="entry name" value="ABC_transporter-like_CS"/>
</dbReference>